<sequence>MKLKFLDTIIDSQNTAAKISAIAWSPDNKKLAVATKNRHIYLYDGNRELKDSFSAKPCESKYGKNSFLITAMAFSPDSTKLAVGQSDKIVFVYKLGKHWDEKKVITNRFPQKAAVTSLIWPTEHRLVVGVIDGTVRFASCKSDGISTEYRSEHPVISLAKHPVKKVFVSGHLDGSIIIYSFETKQKNKIITHTTPPFVLLLTNFGLIVSGCDQRIMCYSEEGRLLQTFDHTKDPSEKEYVAGDVDPSGMSVVLGSFDRLRLMLWNPKRGAWDEGNVIDIGGLYTISAVDWKPDGSTIVVGSLSGSVIAIDCSLKKTLLKNQFEVTYVSPSQIVVKDPMNPAQNPVGVRSVKGYNIRDIRIMGRSNRYLMAYTTNTLLLSDMETGRCSEIPWESAGNEKFIMEYENCCMIVNAGEINIVEYGIDNIIGWIRTEITNPHLLSIRLNERKSQSSGNTKVVAYLVDYFNIHILNLVDNTSIEHISHNTTIDWLELNETGTKLLYRDTKSRVQLFEFEGKRITSLIDYCTYIQWVPESDVVVAQSEENLCVWYSTNKPDQVTIIPIKGDVEAVQRTDRKTEVIVSEGSMKAAYELDNTLIEFGTAMYDFNFNRAIHFLENNEYNGSLEMVPMWRQLSTAALEEERFSVSQRAFAALKNFCKVDYLSQLILTAEESSEKYDDYKVKAKLCVLNGKYKQAEKCYLAGNDLEGAIDMYLSLHKWDTAMELARAMNYTKLELLRQSYYKNLTEMGQEQKIAEIKEMEGDYRAAIQLYLKANSSPKAARILLENGDLLNDEVLFNNVLNGLKKNNNYEKIGEMYEKQNLVEPAMNNYKEGKAFSRAVRLAKTNFPHEVVPLEIEWANYLVTEGKHSEAIGHFVEAGDNGKALDSAMAAKDWPRAIEIIKTLSPTPETAEYYFRIGEYYESIGKHDQAENYYLEAERPLEAIEMYNKAQNWTAAHRLASEFMQSEETEDMYLKKADDLEKIGEFKKAEELYISIGLPVRAITMYKDANKIFEMMALVQKYHPDRLDETRKRIAEELEEKGDLKSAEEQYLIAGDWKSAVEMYISCGEWVDAYRIARNEGNDFAGKNVAYLWAKSLGGDSAVRLLQKYNILNETITMAFEKHDFDFAFEVCRLGAKNRLPEVYEHLADHLDSEGHHDEAAANYIQANKPDDAVKMYVRANLWDDAEKVAKQYNTESLKDVFIGQAQNAVMEKDFFRAETYLLRAEKPDLILKYYKANEMWDEALRIAHDYLPMQLNDLQKEYDIVQLKSGAKGALSYISQGKDYEDNGEYLNAVNTYMKVRPPVTENEDLIMNSLKKAAELTIKFIPGANGLVILGEITKTLNQLGLYIDAAEVFLASNRPSEAIDALLQAQEWSKAKRIATELLPEAEGRVDMAYRDFLKNAGNINELIGVDVISAITLLVEKGNWEKALDIASKQNHQPLVDKYVAMYVGELLEINDYPRAIRVFERYGAASNPQNINIYRKLIDLTISDHQSFEVMSSLRNMLFALNTNMKTNPNNNGPVILTMFEKYLEIMHFLCLGYALDEFHSDDVNNIKLKLKITLLRYIDLIPADKVFYEAGVACKHAGPDYINMAFTFLGQWMDIVDAIETNDPSVVDNDIFEGTDVPMHYPIPQRAALTEDQDFDVREWVLAGAIDKNYGREIKKDKRFLFEASLSDGIGKTEDMCVISGYPVLGGSKDLGNNLKADSESWHTYTTISKTHPTDMLRDIQNFLSKWAGKNVSML</sequence>
<accession>A0AC35U6D2</accession>
<dbReference type="Proteomes" id="UP000095286">
    <property type="component" value="Unplaced"/>
</dbReference>
<reference evidence="2" key="1">
    <citation type="submission" date="2016-11" db="UniProtKB">
        <authorList>
            <consortium name="WormBaseParasite"/>
        </authorList>
    </citation>
    <scope>IDENTIFICATION</scope>
    <source>
        <strain evidence="2">KR3021</strain>
    </source>
</reference>
<proteinExistence type="predicted"/>
<evidence type="ECO:0000313" key="2">
    <source>
        <dbReference type="WBParaSite" id="RSKR_0000847000.1"/>
    </source>
</evidence>
<organism evidence="1 2">
    <name type="scientific">Rhabditophanes sp. KR3021</name>
    <dbReference type="NCBI Taxonomy" id="114890"/>
    <lineage>
        <taxon>Eukaryota</taxon>
        <taxon>Metazoa</taxon>
        <taxon>Ecdysozoa</taxon>
        <taxon>Nematoda</taxon>
        <taxon>Chromadorea</taxon>
        <taxon>Rhabditida</taxon>
        <taxon>Tylenchina</taxon>
        <taxon>Panagrolaimomorpha</taxon>
        <taxon>Strongyloidoidea</taxon>
        <taxon>Alloionematidae</taxon>
        <taxon>Rhabditophanes</taxon>
    </lineage>
</organism>
<dbReference type="WBParaSite" id="RSKR_0000847000.1">
    <property type="protein sequence ID" value="RSKR_0000847000.1"/>
    <property type="gene ID" value="RSKR_0000847000"/>
</dbReference>
<name>A0AC35U6D2_9BILA</name>
<protein>
    <submittedName>
        <fullName evidence="2">WD_REPEATS_REGION domain-containing protein</fullName>
    </submittedName>
</protein>
<evidence type="ECO:0000313" key="1">
    <source>
        <dbReference type="Proteomes" id="UP000095286"/>
    </source>
</evidence>